<evidence type="ECO:0000256" key="8">
    <source>
        <dbReference type="PIRSR" id="PIRSR601273-2"/>
    </source>
</evidence>
<dbReference type="GO" id="GO:0005506">
    <property type="term" value="F:iron ion binding"/>
    <property type="evidence" value="ECO:0007669"/>
    <property type="project" value="InterPro"/>
</dbReference>
<dbReference type="Proteomes" id="UP000507470">
    <property type="component" value="Unassembled WGS sequence"/>
</dbReference>
<gene>
    <name evidence="11" type="ORF">MCOR_57494</name>
</gene>
<feature type="binding site" evidence="7">
    <location>
        <position position="341"/>
    </location>
    <ligand>
        <name>Fe cation</name>
        <dbReference type="ChEBI" id="CHEBI:24875"/>
    </ligand>
</feature>
<dbReference type="AlphaFoldDB" id="A0A6J8F0T3"/>
<evidence type="ECO:0000259" key="9">
    <source>
        <dbReference type="PROSITE" id="PS51410"/>
    </source>
</evidence>
<protein>
    <submittedName>
        <fullName evidence="11">TH</fullName>
        <ecNumber evidence="11">1.14.16.2</ecNumber>
    </submittedName>
</protein>
<dbReference type="PIRSF" id="PIRSF000336">
    <property type="entry name" value="TH"/>
    <property type="match status" value="1"/>
</dbReference>
<dbReference type="InterPro" id="IPR019773">
    <property type="entry name" value="Tyrosine_3-monooxygenase-like"/>
</dbReference>
<dbReference type="PROSITE" id="PS00367">
    <property type="entry name" value="BH4_AAA_HYDROXYL_1"/>
    <property type="match status" value="1"/>
</dbReference>
<dbReference type="GO" id="GO:0004511">
    <property type="term" value="F:tyrosine 3-monooxygenase activity"/>
    <property type="evidence" value="ECO:0007669"/>
    <property type="project" value="UniProtKB-EC"/>
</dbReference>
<feature type="binding site" evidence="7">
    <location>
        <position position="386"/>
    </location>
    <ligand>
        <name>Fe cation</name>
        <dbReference type="ChEBI" id="CHEBI:24875"/>
    </ligand>
</feature>
<keyword evidence="4 11" id="KW-0560">Oxidoreductase</keyword>
<dbReference type="InterPro" id="IPR018301">
    <property type="entry name" value="ArAA_hydroxylase_Fe/CU_BS"/>
</dbReference>
<proteinExistence type="inferred from homology"/>
<keyword evidence="3 7" id="KW-0479">Metal-binding</keyword>
<comment type="similarity">
    <text evidence="2">Belongs to the biopterin-dependent aromatic amino acid hydroxylase family.</text>
</comment>
<dbReference type="InterPro" id="IPR036329">
    <property type="entry name" value="Aro-AA_hydroxylase_C_sf"/>
</dbReference>
<reference evidence="11 12" key="1">
    <citation type="submission" date="2020-06" db="EMBL/GenBank/DDBJ databases">
        <authorList>
            <person name="Li R."/>
            <person name="Bekaert M."/>
        </authorList>
    </citation>
    <scope>NUCLEOTIDE SEQUENCE [LARGE SCALE GENOMIC DNA]</scope>
    <source>
        <strain evidence="12">wild</strain>
    </source>
</reference>
<dbReference type="InterPro" id="IPR019774">
    <property type="entry name" value="Aromatic-AA_hydroxylase_C"/>
</dbReference>
<keyword evidence="12" id="KW-1185">Reference proteome</keyword>
<evidence type="ECO:0000259" key="10">
    <source>
        <dbReference type="PROSITE" id="PS51671"/>
    </source>
</evidence>
<dbReference type="FunFam" id="1.10.800.10:FF:000004">
    <property type="entry name" value="Tyrosine 3-monooxygenase"/>
    <property type="match status" value="1"/>
</dbReference>
<dbReference type="GO" id="GO:0030424">
    <property type="term" value="C:axon"/>
    <property type="evidence" value="ECO:0007669"/>
    <property type="project" value="TreeGrafter"/>
</dbReference>
<feature type="binding site" evidence="7">
    <location>
        <position position="346"/>
    </location>
    <ligand>
        <name>Fe cation</name>
        <dbReference type="ChEBI" id="CHEBI:24875"/>
    </ligand>
</feature>
<dbReference type="PROSITE" id="PS51410">
    <property type="entry name" value="BH4_AAA_HYDROXYL_2"/>
    <property type="match status" value="1"/>
</dbReference>
<evidence type="ECO:0000256" key="7">
    <source>
        <dbReference type="PIRSR" id="PIRSR000336-1"/>
    </source>
</evidence>
<evidence type="ECO:0000313" key="11">
    <source>
        <dbReference type="EMBL" id="CAC5425702.1"/>
    </source>
</evidence>
<dbReference type="GO" id="GO:0005737">
    <property type="term" value="C:cytoplasm"/>
    <property type="evidence" value="ECO:0007669"/>
    <property type="project" value="TreeGrafter"/>
</dbReference>
<dbReference type="GO" id="GO:0043204">
    <property type="term" value="C:perikaryon"/>
    <property type="evidence" value="ECO:0007669"/>
    <property type="project" value="TreeGrafter"/>
</dbReference>
<evidence type="ECO:0000256" key="5">
    <source>
        <dbReference type="ARBA" id="ARBA00023004"/>
    </source>
</evidence>
<dbReference type="Pfam" id="PF00351">
    <property type="entry name" value="Biopterin_H"/>
    <property type="match status" value="1"/>
</dbReference>
<dbReference type="PROSITE" id="PS51671">
    <property type="entry name" value="ACT"/>
    <property type="match status" value="1"/>
</dbReference>
<evidence type="ECO:0000256" key="2">
    <source>
        <dbReference type="ARBA" id="ARBA00009712"/>
    </source>
</evidence>
<name>A0A6J8F0T3_MYTCO</name>
<dbReference type="InterPro" id="IPR001273">
    <property type="entry name" value="ArAA_hydroxylase"/>
</dbReference>
<dbReference type="EMBL" id="CACVKT020010275">
    <property type="protein sequence ID" value="CAC5425702.1"/>
    <property type="molecule type" value="Genomic_DNA"/>
</dbReference>
<dbReference type="SUPFAM" id="SSF56534">
    <property type="entry name" value="Aromatic aminoacid monoxygenases, catalytic and oligomerization domains"/>
    <property type="match status" value="1"/>
</dbReference>
<comment type="cofactor">
    <cofactor evidence="1 8">
        <name>Fe(2+)</name>
        <dbReference type="ChEBI" id="CHEBI:29033"/>
    </cofactor>
</comment>
<dbReference type="PANTHER" id="PTHR11473:SF15">
    <property type="entry name" value="TYROSINE 3-MONOOXYGENASE"/>
    <property type="match status" value="1"/>
</dbReference>
<dbReference type="GO" id="GO:0046189">
    <property type="term" value="P:phenol-containing compound biosynthetic process"/>
    <property type="evidence" value="ECO:0007669"/>
    <property type="project" value="UniProtKB-ARBA"/>
</dbReference>
<dbReference type="GO" id="GO:0009072">
    <property type="term" value="P:aromatic amino acid metabolic process"/>
    <property type="evidence" value="ECO:0007669"/>
    <property type="project" value="InterPro"/>
</dbReference>
<evidence type="ECO:0000256" key="1">
    <source>
        <dbReference type="ARBA" id="ARBA00001954"/>
    </source>
</evidence>
<sequence>MYSPTLRAPSDPQTAKRRLAFQKSYSQEHGGSWRRKSLIEDAKFETVTNLEFEKRERTLSNRNSISEEEEEVFVQNGECISPIETEPPHAVLLIISIKDGISSLSRILRIFEASKVIIDHIESRKSKKSGAQFEILIKCVGSRDRITSHVNSLRMVTSIADVAIVSDQEVETKVIWFPRHISELDNCTHLVTKFEPELDSDHPGYTDKKYRERRKMIADIAFDYRHGQVIPRVEYTQEENDTWGHVYKHLQDLFPTHACKEHIENFKILEQDCGYSANKIPQLEDVSNFLKRRTGFQLRPVSGLLSARDFLASLAYRVFQCTQYVRHGSKPDHSPEPDCIHELLGHVPMLANPKFAQFSQEIGLTSLGASDADIEKFATLYWFTVEFGLCKENGNLRAYGAGTLSSYGELRHALSDAPKKYPFDPEKTSVQVYTDEDIQPIYFVVESFDDMMQKMKRYAATIKRQCEVRYDPYTQTIQELGNEVSMQYLHLSLQNEVESLQRAVKELKV</sequence>
<dbReference type="OrthoDB" id="983542at2759"/>
<dbReference type="Gene3D" id="1.10.800.10">
    <property type="entry name" value="Aromatic amino acid hydroxylase"/>
    <property type="match status" value="1"/>
</dbReference>
<dbReference type="PRINTS" id="PR00372">
    <property type="entry name" value="FYWHYDRXLASE"/>
</dbReference>
<dbReference type="PANTHER" id="PTHR11473">
    <property type="entry name" value="AROMATIC AMINO ACID HYDROXYLASE"/>
    <property type="match status" value="1"/>
</dbReference>
<organism evidence="11 12">
    <name type="scientific">Mytilus coruscus</name>
    <name type="common">Sea mussel</name>
    <dbReference type="NCBI Taxonomy" id="42192"/>
    <lineage>
        <taxon>Eukaryota</taxon>
        <taxon>Metazoa</taxon>
        <taxon>Spiralia</taxon>
        <taxon>Lophotrochozoa</taxon>
        <taxon>Mollusca</taxon>
        <taxon>Bivalvia</taxon>
        <taxon>Autobranchia</taxon>
        <taxon>Pteriomorphia</taxon>
        <taxon>Mytilida</taxon>
        <taxon>Mytiloidea</taxon>
        <taxon>Mytilidae</taxon>
        <taxon>Mytilinae</taxon>
        <taxon>Mytilus</taxon>
    </lineage>
</organism>
<dbReference type="InterPro" id="IPR045865">
    <property type="entry name" value="ACT-like_dom_sf"/>
</dbReference>
<dbReference type="InterPro" id="IPR002912">
    <property type="entry name" value="ACT_dom"/>
</dbReference>
<keyword evidence="5 7" id="KW-0408">Iron</keyword>
<evidence type="ECO:0000256" key="6">
    <source>
        <dbReference type="ARBA" id="ARBA00023033"/>
    </source>
</evidence>
<dbReference type="InterPro" id="IPR036951">
    <property type="entry name" value="ArAA_hydroxylase_sf"/>
</dbReference>
<dbReference type="EC" id="1.14.16.2" evidence="11"/>
<evidence type="ECO:0000313" key="12">
    <source>
        <dbReference type="Proteomes" id="UP000507470"/>
    </source>
</evidence>
<feature type="domain" description="Biopterin-dependent aromatic amino acid hydroxylase family profile" evidence="9">
    <location>
        <begin position="162"/>
        <end position="508"/>
    </location>
</feature>
<evidence type="ECO:0000256" key="4">
    <source>
        <dbReference type="ARBA" id="ARBA00023002"/>
    </source>
</evidence>
<feature type="domain" description="ACT" evidence="10">
    <location>
        <begin position="92"/>
        <end position="167"/>
    </location>
</feature>
<accession>A0A6J8F0T3</accession>
<dbReference type="SUPFAM" id="SSF55021">
    <property type="entry name" value="ACT-like"/>
    <property type="match status" value="1"/>
</dbReference>
<keyword evidence="6" id="KW-0503">Monooxygenase</keyword>
<evidence type="ECO:0000256" key="3">
    <source>
        <dbReference type="ARBA" id="ARBA00022723"/>
    </source>
</evidence>